<keyword evidence="2" id="KW-1185">Reference proteome</keyword>
<organism evidence="1 2">
    <name type="scientific">Planotetraspora kaengkrachanensis</name>
    <dbReference type="NCBI Taxonomy" id="575193"/>
    <lineage>
        <taxon>Bacteria</taxon>
        <taxon>Bacillati</taxon>
        <taxon>Actinomycetota</taxon>
        <taxon>Actinomycetes</taxon>
        <taxon>Streptosporangiales</taxon>
        <taxon>Streptosporangiaceae</taxon>
        <taxon>Planotetraspora</taxon>
    </lineage>
</organism>
<reference evidence="1 2" key="1">
    <citation type="submission" date="2021-01" db="EMBL/GenBank/DDBJ databases">
        <title>Whole genome shotgun sequence of Planotetraspora kaengkrachanensis NBRC 104272.</title>
        <authorList>
            <person name="Komaki H."/>
            <person name="Tamura T."/>
        </authorList>
    </citation>
    <scope>NUCLEOTIDE SEQUENCE [LARGE SCALE GENOMIC DNA]</scope>
    <source>
        <strain evidence="1 2">NBRC 104272</strain>
    </source>
</reference>
<comment type="caution">
    <text evidence="1">The sequence shown here is derived from an EMBL/GenBank/DDBJ whole genome shotgun (WGS) entry which is preliminary data.</text>
</comment>
<protein>
    <submittedName>
        <fullName evidence="1">Uncharacterized protein</fullName>
    </submittedName>
</protein>
<evidence type="ECO:0000313" key="2">
    <source>
        <dbReference type="Proteomes" id="UP000630097"/>
    </source>
</evidence>
<sequence>MNAQPPDGAPRQGAGDWIDGRMARFAQWAQQKSGPDDGSRLPFVTPEAGSELDQWFTLSRAVAAFGLEVAQVPGAASGMRVLEALLGTGGAQVAMLASIDRKVTLILEGPFRAAQIHLSEAGRMTSADPDYDRHLQQARDKFIDAHGLAVSIQDRAVVEMHLGVVYLLLGRRSDASHWLSASYGSARAVVDHFAETAGNVKVLRSKWSTAAASYVYFVGVAVFAKKLKKVWNAQRAIAAMRSFIPFVNCVADSYNGVAGGGLVAILHLEQTGANKFVLRETMR</sequence>
<accession>A0A8J3M5P1</accession>
<evidence type="ECO:0000313" key="1">
    <source>
        <dbReference type="EMBL" id="GIG77610.1"/>
    </source>
</evidence>
<name>A0A8J3M5P1_9ACTN</name>
<proteinExistence type="predicted"/>
<dbReference type="Proteomes" id="UP000630097">
    <property type="component" value="Unassembled WGS sequence"/>
</dbReference>
<dbReference type="EMBL" id="BONV01000002">
    <property type="protein sequence ID" value="GIG77610.1"/>
    <property type="molecule type" value="Genomic_DNA"/>
</dbReference>
<dbReference type="RefSeq" id="WP_203881122.1">
    <property type="nucleotide sequence ID" value="NZ_BAABHH010000002.1"/>
</dbReference>
<dbReference type="AlphaFoldDB" id="A0A8J3M5P1"/>
<gene>
    <name evidence="1" type="ORF">Pka01_07370</name>
</gene>